<feature type="domain" description="Alcohol dehydrogenase-like C-terminal" evidence="10">
    <location>
        <begin position="1271"/>
        <end position="1399"/>
    </location>
</feature>
<protein>
    <recommendedName>
        <fullName evidence="6">Sorbitol dehydrogenase</fullName>
    </recommendedName>
    <alternativeName>
        <fullName evidence="7">Polyol dehydrogenase</fullName>
    </alternativeName>
</protein>
<proteinExistence type="inferred from homology"/>
<feature type="compositionally biased region" description="Basic and acidic residues" evidence="9">
    <location>
        <begin position="849"/>
        <end position="881"/>
    </location>
</feature>
<dbReference type="InParanoid" id="A0A7R8YRQ1"/>
<evidence type="ECO:0000256" key="4">
    <source>
        <dbReference type="ARBA" id="ARBA00022833"/>
    </source>
</evidence>
<evidence type="ECO:0000256" key="5">
    <source>
        <dbReference type="ARBA" id="ARBA00023002"/>
    </source>
</evidence>
<evidence type="ECO:0000313" key="12">
    <source>
        <dbReference type="EMBL" id="CAD7083106.1"/>
    </source>
</evidence>
<feature type="compositionally biased region" description="Basic and acidic residues" evidence="9">
    <location>
        <begin position="778"/>
        <end position="806"/>
    </location>
</feature>
<evidence type="ECO:0000256" key="8">
    <source>
        <dbReference type="RuleBase" id="RU361277"/>
    </source>
</evidence>
<keyword evidence="4 8" id="KW-0862">Zinc</keyword>
<evidence type="ECO:0000256" key="9">
    <source>
        <dbReference type="SAM" id="MobiDB-lite"/>
    </source>
</evidence>
<dbReference type="InterPro" id="IPR036291">
    <property type="entry name" value="NAD(P)-bd_dom_sf"/>
</dbReference>
<feature type="compositionally biased region" description="Basic and acidic residues" evidence="9">
    <location>
        <begin position="443"/>
        <end position="496"/>
    </location>
</feature>
<feature type="compositionally biased region" description="Basic and acidic residues" evidence="9">
    <location>
        <begin position="585"/>
        <end position="624"/>
    </location>
</feature>
<dbReference type="Pfam" id="PF00107">
    <property type="entry name" value="ADH_zinc_N"/>
    <property type="match status" value="1"/>
</dbReference>
<feature type="compositionally biased region" description="Basic and acidic residues" evidence="9">
    <location>
        <begin position="534"/>
        <end position="545"/>
    </location>
</feature>
<feature type="compositionally biased region" description="Basic and acidic residues" evidence="9">
    <location>
        <begin position="738"/>
        <end position="758"/>
    </location>
</feature>
<gene>
    <name evidence="12" type="ORF">HERILL_LOCUS6090</name>
</gene>
<evidence type="ECO:0000256" key="3">
    <source>
        <dbReference type="ARBA" id="ARBA00022723"/>
    </source>
</evidence>
<comment type="similarity">
    <text evidence="2 8">Belongs to the zinc-containing alcohol dehydrogenase family.</text>
</comment>
<dbReference type="InterPro" id="IPR013154">
    <property type="entry name" value="ADH-like_N"/>
</dbReference>
<feature type="compositionally biased region" description="Basic and acidic residues" evidence="9">
    <location>
        <begin position="686"/>
        <end position="725"/>
    </location>
</feature>
<accession>A0A7R8YRQ1</accession>
<evidence type="ECO:0000313" key="13">
    <source>
        <dbReference type="Proteomes" id="UP000594454"/>
    </source>
</evidence>
<sequence length="1463" mass="157569">MPFLATVNNACKASGKLRTAVRMIDHCKTYGTTVAPFKDLHKSAFSENNFTELCDVSNQTMKSVVGKRCISSTNVLELANQRKWPGESGEKKKSRKGHWERIDHDCKKMQGAILSQAATAPLKHPRGPHEIKKCVGSSFAGGCHVQPQCYSFPTSTKEQIGCDVDKIKSPMNIICVSPVNFDPMKIRYNSIVTFLASFQENEVRIFSPSKALLQHSQPSENSLESSALVNSIFCIINEVIMIASFYITSCMSWQELSKENGVCNKVVPFLLNFKGNNEDENQNENRVLVRSSKRQGTSTLLASSAKLATTGFMKYSTTSHSSGLDQASGSQGSEETETRKNHPEPRNSSSVKGKDITTGEPAVLNLFEMLSIFGHIITPPLYSRSDDGGKPGQGSDKNPNQDHKGGKSGENPATSIDCSKYVNGKGTGEKEAIKRSASSEPIDCSKYKIEGTDDKKADAHKMPEIDCSKHQTDQSKNTEKADSGSKVEKIEKDGVKGRSQGPAMAGKPESKFEPIDCSKYIEKKDLKSAGIESDAGKKATEKSKEGQSVTGLCDGKKSGESTPEGRPEYKAPTAKASSKSTDPCKPGEDRKDIKPEIRSTADKSGESKTAESHEPSSKTIDCSKYKPGQSQSDKKPEVRSTTDKTGESNAAGSDKSSTKPIDCSKYKVGQDGGVKMTGNTSTAGKPDSKDQSSKLVDNSDYKPGSSKKEDHPPKADNLGEGRSAKMPEAQSPTSKPIDCSKYKVGQEESGKKTEHKPGDPGLRSGGDKSGGSVSPGVHKPEGRSTAGEHKLGKSQSDKKPEARSTDGKPQGRNTFDTQEHSSAPIDCSTYEVAGQDKRGKTSEKSPASRKAETFNASDHHKPKEQPAADKSDKLNGPEAHRPSSKSKVCADPKSDRDQRSKKMEGPSISNKHESGKPENQTSSHKDPRESDKKSKERSLAIGKPENSINSPASGGDKISPKMQSLKEDCGDMGASAVKASGKLIDLIDFFCSSSIQSKAVAAKKSEPPINAGAKTSEPGSPTNVTDKGKKDHMSTSGSSSPRDIIKDLCKNRERKSTDAASTHSTKSQDCRPVMCTKKKAAPPPPKSEPVKRIKVEEKPKLFNCCLKIVEPRKVEIENCPMPELPDDHVVVKMHSLGLCGSDVFMFVQGLQKTEKTDISLGHEGAGVVLDVGRNVENLKRGDGVVIEPGVPCGCCKFCKKGRYNLCDKVNFTGLLSTYVGHPAEFCHKVPRETDLELAALAHPLALALHACHRGAVSVGTRVLVLGACPRGLSTVIAARSMGADKIAIIDTQEKNLRVAAELCADITILANHSMSSGELAEKALSEMKCRPNVVIDCCGCTKTADLAVLASEQGGHCVLSGCQSETANLPILPALAKEICYDTSFRSANMFPKAVGLISTNRAAVCKMITHRMEFCEAQRAFDCASKEAESGAIKVMVKWPHSHDEGEARFKKSKSKAKKPRN</sequence>
<dbReference type="Gene3D" id="3.40.50.720">
    <property type="entry name" value="NAD(P)-binding Rossmann-like Domain"/>
    <property type="match status" value="1"/>
</dbReference>
<dbReference type="Gene3D" id="3.90.180.10">
    <property type="entry name" value="Medium-chain alcohol dehydrogenases, catalytic domain"/>
    <property type="match status" value="1"/>
</dbReference>
<keyword evidence="13" id="KW-1185">Reference proteome</keyword>
<dbReference type="Proteomes" id="UP000594454">
    <property type="component" value="Chromosome 2"/>
</dbReference>
<dbReference type="GO" id="GO:0006062">
    <property type="term" value="P:sorbitol catabolic process"/>
    <property type="evidence" value="ECO:0007669"/>
    <property type="project" value="TreeGrafter"/>
</dbReference>
<evidence type="ECO:0000259" key="11">
    <source>
        <dbReference type="Pfam" id="PF08240"/>
    </source>
</evidence>
<feature type="domain" description="Alcohol dehydrogenase-like N-terminal" evidence="11">
    <location>
        <begin position="1126"/>
        <end position="1230"/>
    </location>
</feature>
<dbReference type="Pfam" id="PF08240">
    <property type="entry name" value="ADH_N"/>
    <property type="match status" value="1"/>
</dbReference>
<feature type="compositionally biased region" description="Basic and acidic residues" evidence="9">
    <location>
        <begin position="632"/>
        <end position="646"/>
    </location>
</feature>
<evidence type="ECO:0000256" key="6">
    <source>
        <dbReference type="ARBA" id="ARBA00026132"/>
    </source>
</evidence>
<feature type="compositionally biased region" description="Basic and acidic residues" evidence="9">
    <location>
        <begin position="336"/>
        <end position="345"/>
    </location>
</feature>
<feature type="compositionally biased region" description="Basic and acidic residues" evidence="9">
    <location>
        <begin position="1043"/>
        <end position="1057"/>
    </location>
</feature>
<feature type="region of interest" description="Disordered" evidence="9">
    <location>
        <begin position="1444"/>
        <end position="1463"/>
    </location>
</feature>
<dbReference type="GO" id="GO:0003939">
    <property type="term" value="F:L-iditol 2-dehydrogenase (NAD+) activity"/>
    <property type="evidence" value="ECO:0007669"/>
    <property type="project" value="TreeGrafter"/>
</dbReference>
<keyword evidence="3 8" id="KW-0479">Metal-binding</keyword>
<feature type="region of interest" description="Disordered" evidence="9">
    <location>
        <begin position="383"/>
        <end position="968"/>
    </location>
</feature>
<keyword evidence="5" id="KW-0560">Oxidoreductase</keyword>
<dbReference type="EMBL" id="LR899010">
    <property type="protein sequence ID" value="CAD7083106.1"/>
    <property type="molecule type" value="Genomic_DNA"/>
</dbReference>
<dbReference type="InterPro" id="IPR002328">
    <property type="entry name" value="ADH_Zn_CS"/>
</dbReference>
<feature type="compositionally biased region" description="Polar residues" evidence="9">
    <location>
        <begin position="1058"/>
        <end position="1067"/>
    </location>
</feature>
<feature type="region of interest" description="Disordered" evidence="9">
    <location>
        <begin position="317"/>
        <end position="356"/>
    </location>
</feature>
<feature type="compositionally biased region" description="Basic and acidic residues" evidence="9">
    <location>
        <begin position="923"/>
        <end position="938"/>
    </location>
</feature>
<dbReference type="OrthoDB" id="1879366at2759"/>
<feature type="compositionally biased region" description="Basic and acidic residues" evidence="9">
    <location>
        <begin position="888"/>
        <end position="916"/>
    </location>
</feature>
<dbReference type="InterPro" id="IPR013149">
    <property type="entry name" value="ADH-like_C"/>
</dbReference>
<comment type="cofactor">
    <cofactor evidence="1 8">
        <name>Zn(2+)</name>
        <dbReference type="ChEBI" id="CHEBI:29105"/>
    </cofactor>
</comment>
<feature type="compositionally biased region" description="Polar residues" evidence="9">
    <location>
        <begin position="317"/>
        <end position="333"/>
    </location>
</feature>
<feature type="compositionally biased region" description="Basic and acidic residues" evidence="9">
    <location>
        <begin position="554"/>
        <end position="569"/>
    </location>
</feature>
<dbReference type="SUPFAM" id="SSF51735">
    <property type="entry name" value="NAD(P)-binding Rossmann-fold domains"/>
    <property type="match status" value="1"/>
</dbReference>
<dbReference type="PANTHER" id="PTHR43161:SF9">
    <property type="entry name" value="SORBITOL DEHYDROGENASE"/>
    <property type="match status" value="1"/>
</dbReference>
<dbReference type="SUPFAM" id="SSF50129">
    <property type="entry name" value="GroES-like"/>
    <property type="match status" value="1"/>
</dbReference>
<feature type="compositionally biased region" description="Basic residues" evidence="9">
    <location>
        <begin position="1452"/>
        <end position="1463"/>
    </location>
</feature>
<reference evidence="12 13" key="1">
    <citation type="submission" date="2020-11" db="EMBL/GenBank/DDBJ databases">
        <authorList>
            <person name="Wallbank WR R."/>
            <person name="Pardo Diaz C."/>
            <person name="Kozak K."/>
            <person name="Martin S."/>
            <person name="Jiggins C."/>
            <person name="Moest M."/>
            <person name="Warren A I."/>
            <person name="Generalovic N T."/>
            <person name="Byers J.R.P. K."/>
            <person name="Montejo-Kovacevich G."/>
            <person name="Yen C E."/>
        </authorList>
    </citation>
    <scope>NUCLEOTIDE SEQUENCE [LARGE SCALE GENOMIC DNA]</scope>
</reference>
<evidence type="ECO:0000259" key="10">
    <source>
        <dbReference type="Pfam" id="PF00107"/>
    </source>
</evidence>
<dbReference type="GO" id="GO:0008270">
    <property type="term" value="F:zinc ion binding"/>
    <property type="evidence" value="ECO:0007669"/>
    <property type="project" value="InterPro"/>
</dbReference>
<feature type="compositionally biased region" description="Polar residues" evidence="9">
    <location>
        <begin position="647"/>
        <end position="659"/>
    </location>
</feature>
<evidence type="ECO:0000256" key="1">
    <source>
        <dbReference type="ARBA" id="ARBA00001947"/>
    </source>
</evidence>
<feature type="compositionally biased region" description="Basic and acidic residues" evidence="9">
    <location>
        <begin position="508"/>
        <end position="527"/>
    </location>
</feature>
<evidence type="ECO:0000256" key="7">
    <source>
        <dbReference type="ARBA" id="ARBA00032485"/>
    </source>
</evidence>
<evidence type="ECO:0000256" key="2">
    <source>
        <dbReference type="ARBA" id="ARBA00008072"/>
    </source>
</evidence>
<name>A0A7R8YRQ1_HERIL</name>
<feature type="region of interest" description="Disordered" evidence="9">
    <location>
        <begin position="998"/>
        <end position="1089"/>
    </location>
</feature>
<organism evidence="12 13">
    <name type="scientific">Hermetia illucens</name>
    <name type="common">Black soldier fly</name>
    <dbReference type="NCBI Taxonomy" id="343691"/>
    <lineage>
        <taxon>Eukaryota</taxon>
        <taxon>Metazoa</taxon>
        <taxon>Ecdysozoa</taxon>
        <taxon>Arthropoda</taxon>
        <taxon>Hexapoda</taxon>
        <taxon>Insecta</taxon>
        <taxon>Pterygota</taxon>
        <taxon>Neoptera</taxon>
        <taxon>Endopterygota</taxon>
        <taxon>Diptera</taxon>
        <taxon>Brachycera</taxon>
        <taxon>Stratiomyomorpha</taxon>
        <taxon>Stratiomyidae</taxon>
        <taxon>Hermetiinae</taxon>
        <taxon>Hermetia</taxon>
    </lineage>
</organism>
<dbReference type="InterPro" id="IPR011032">
    <property type="entry name" value="GroES-like_sf"/>
</dbReference>
<dbReference type="PROSITE" id="PS00059">
    <property type="entry name" value="ADH_ZINC"/>
    <property type="match status" value="1"/>
</dbReference>
<dbReference type="PANTHER" id="PTHR43161">
    <property type="entry name" value="SORBITOL DEHYDROGENASE"/>
    <property type="match status" value="1"/>
</dbReference>
<feature type="compositionally biased region" description="Basic and acidic residues" evidence="9">
    <location>
        <begin position="834"/>
        <end position="843"/>
    </location>
</feature>